<sequence length="275" mass="32436">MPGTACSVAEMTDLLKQIISHVAVFKLRRESDGDGALAHYKVVYDMARLIQRKYPQVISDEFKQSEEFQQLWALEETIGMFSSVSHFWYYDLGQLFPIHITSNAQLLETLAKRYKMDPDKRPIDFTWESDKFEDCKALLDPDGLTYMSDLMRKDRRISRFNLDANGRRVDREHETVAKLRRSQRFQGFLQHFERAASVCGREGKQFPQASKEIVEEQYLRYLVQLKKLKDIHNPASDSFSKTIEMLELIVLAKFDKYQKQLNLYLEEFPHFFRPL</sequence>
<evidence type="ECO:0000313" key="2">
    <source>
        <dbReference type="Proteomes" id="UP001164743"/>
    </source>
</evidence>
<dbReference type="Proteomes" id="UP001164743">
    <property type="component" value="Chromosome 16A"/>
</dbReference>
<gene>
    <name evidence="1" type="ORF">PtA15_16A297</name>
</gene>
<name>A0ABY7D453_9BASI</name>
<reference evidence="1" key="1">
    <citation type="submission" date="2022-10" db="EMBL/GenBank/DDBJ databases">
        <title>Puccinia triticina Genome sequencing and assembly.</title>
        <authorList>
            <person name="Li C."/>
        </authorList>
    </citation>
    <scope>NUCLEOTIDE SEQUENCE</scope>
    <source>
        <strain evidence="1">Pt15</strain>
    </source>
</reference>
<protein>
    <submittedName>
        <fullName evidence="1">Uncharacterized protein</fullName>
    </submittedName>
</protein>
<organism evidence="1 2">
    <name type="scientific">Puccinia triticina</name>
    <dbReference type="NCBI Taxonomy" id="208348"/>
    <lineage>
        <taxon>Eukaryota</taxon>
        <taxon>Fungi</taxon>
        <taxon>Dikarya</taxon>
        <taxon>Basidiomycota</taxon>
        <taxon>Pucciniomycotina</taxon>
        <taxon>Pucciniomycetes</taxon>
        <taxon>Pucciniales</taxon>
        <taxon>Pucciniaceae</taxon>
        <taxon>Puccinia</taxon>
    </lineage>
</organism>
<dbReference type="RefSeq" id="XP_053027944.1">
    <property type="nucleotide sequence ID" value="XM_053163972.1"/>
</dbReference>
<proteinExistence type="predicted"/>
<dbReference type="GeneID" id="77804867"/>
<dbReference type="EMBL" id="CP110436">
    <property type="protein sequence ID" value="WAQ92389.1"/>
    <property type="molecule type" value="Genomic_DNA"/>
</dbReference>
<keyword evidence="2" id="KW-1185">Reference proteome</keyword>
<accession>A0ABY7D453</accession>
<evidence type="ECO:0000313" key="1">
    <source>
        <dbReference type="EMBL" id="WAQ92389.1"/>
    </source>
</evidence>